<keyword evidence="1" id="KW-0732">Signal</keyword>
<dbReference type="HOGENOM" id="CLU_035624_0_0_1"/>
<dbReference type="Proteomes" id="UP000053424">
    <property type="component" value="Unassembled WGS sequence"/>
</dbReference>
<keyword evidence="3" id="KW-1185">Reference proteome</keyword>
<evidence type="ECO:0008006" key="4">
    <source>
        <dbReference type="Google" id="ProtNLM"/>
    </source>
</evidence>
<evidence type="ECO:0000256" key="1">
    <source>
        <dbReference type="SAM" id="SignalP"/>
    </source>
</evidence>
<evidence type="ECO:0000313" key="2">
    <source>
        <dbReference type="EMBL" id="KIM37827.1"/>
    </source>
</evidence>
<dbReference type="AlphaFoldDB" id="A0A0C2Y9W8"/>
<gene>
    <name evidence="2" type="ORF">M413DRAFT_30734</name>
</gene>
<name>A0A0C2Y9W8_HEBCY</name>
<feature type="chain" id="PRO_5002159499" description="F-box domain-containing protein" evidence="1">
    <location>
        <begin position="22"/>
        <end position="392"/>
    </location>
</feature>
<feature type="signal peptide" evidence="1">
    <location>
        <begin position="1"/>
        <end position="21"/>
    </location>
</feature>
<dbReference type="OrthoDB" id="3068163at2759"/>
<sequence>MSRTTLPLDILIFIIDLLARGDRDVNTIQILSQTCKFMVPLCRKHLFSSLDLRSMFRAERFSDLLSKNPDIACYLRILNFYVDTPIADHERDILEILKNKCTNLRSITLSSTGNWNDLPESIRSCLIFLIQLPTITRLSIGSFKTFPANELSRCSNLIHLQLHSWLQMAPPKANQIMSHSKIPTPASLTVDSRTYGGLAILLDSASSHAGGPIVDFSHLQGASFMADSPGDISHINKLLEVTTGLAHLDLDLVRPVQLTGLGASLASNAYRSLKYMNLRIFAYSKEEEEDSFYPLCGLNRELRSLAGNNVLEELELDVFAQSKPYQRDPSEDWSAFDSVLTESGMFPLLHQVSVEISWSTERFGSHEQHLIGCEFPRLMESRVVVRGIFPFC</sequence>
<protein>
    <recommendedName>
        <fullName evidence="4">F-box domain-containing protein</fullName>
    </recommendedName>
</protein>
<reference evidence="2 3" key="1">
    <citation type="submission" date="2014-04" db="EMBL/GenBank/DDBJ databases">
        <authorList>
            <consortium name="DOE Joint Genome Institute"/>
            <person name="Kuo A."/>
            <person name="Gay G."/>
            <person name="Dore J."/>
            <person name="Kohler A."/>
            <person name="Nagy L.G."/>
            <person name="Floudas D."/>
            <person name="Copeland A."/>
            <person name="Barry K.W."/>
            <person name="Cichocki N."/>
            <person name="Veneault-Fourrey C."/>
            <person name="LaButti K."/>
            <person name="Lindquist E.A."/>
            <person name="Lipzen A."/>
            <person name="Lundell T."/>
            <person name="Morin E."/>
            <person name="Murat C."/>
            <person name="Sun H."/>
            <person name="Tunlid A."/>
            <person name="Henrissat B."/>
            <person name="Grigoriev I.V."/>
            <person name="Hibbett D.S."/>
            <person name="Martin F."/>
            <person name="Nordberg H.P."/>
            <person name="Cantor M.N."/>
            <person name="Hua S.X."/>
        </authorList>
    </citation>
    <scope>NUCLEOTIDE SEQUENCE [LARGE SCALE GENOMIC DNA]</scope>
    <source>
        <strain evidence="3">h7</strain>
    </source>
</reference>
<reference evidence="3" key="2">
    <citation type="submission" date="2015-01" db="EMBL/GenBank/DDBJ databases">
        <title>Evolutionary Origins and Diversification of the Mycorrhizal Mutualists.</title>
        <authorList>
            <consortium name="DOE Joint Genome Institute"/>
            <consortium name="Mycorrhizal Genomics Consortium"/>
            <person name="Kohler A."/>
            <person name="Kuo A."/>
            <person name="Nagy L.G."/>
            <person name="Floudas D."/>
            <person name="Copeland A."/>
            <person name="Barry K.W."/>
            <person name="Cichocki N."/>
            <person name="Veneault-Fourrey C."/>
            <person name="LaButti K."/>
            <person name="Lindquist E.A."/>
            <person name="Lipzen A."/>
            <person name="Lundell T."/>
            <person name="Morin E."/>
            <person name="Murat C."/>
            <person name="Riley R."/>
            <person name="Ohm R."/>
            <person name="Sun H."/>
            <person name="Tunlid A."/>
            <person name="Henrissat B."/>
            <person name="Grigoriev I.V."/>
            <person name="Hibbett D.S."/>
            <person name="Martin F."/>
        </authorList>
    </citation>
    <scope>NUCLEOTIDE SEQUENCE [LARGE SCALE GENOMIC DNA]</scope>
    <source>
        <strain evidence="3">h7</strain>
    </source>
</reference>
<proteinExistence type="predicted"/>
<organism evidence="2 3">
    <name type="scientific">Hebeloma cylindrosporum</name>
    <dbReference type="NCBI Taxonomy" id="76867"/>
    <lineage>
        <taxon>Eukaryota</taxon>
        <taxon>Fungi</taxon>
        <taxon>Dikarya</taxon>
        <taxon>Basidiomycota</taxon>
        <taxon>Agaricomycotina</taxon>
        <taxon>Agaricomycetes</taxon>
        <taxon>Agaricomycetidae</taxon>
        <taxon>Agaricales</taxon>
        <taxon>Agaricineae</taxon>
        <taxon>Hymenogastraceae</taxon>
        <taxon>Hebeloma</taxon>
    </lineage>
</organism>
<dbReference type="SUPFAM" id="SSF52047">
    <property type="entry name" value="RNI-like"/>
    <property type="match status" value="1"/>
</dbReference>
<evidence type="ECO:0000313" key="3">
    <source>
        <dbReference type="Proteomes" id="UP000053424"/>
    </source>
</evidence>
<accession>A0A0C2Y9W8</accession>
<dbReference type="EMBL" id="KN831795">
    <property type="protein sequence ID" value="KIM37827.1"/>
    <property type="molecule type" value="Genomic_DNA"/>
</dbReference>